<dbReference type="SUPFAM" id="SSF52047">
    <property type="entry name" value="RNI-like"/>
    <property type="match status" value="1"/>
</dbReference>
<evidence type="ECO:0000259" key="2">
    <source>
        <dbReference type="Pfam" id="PF24758"/>
    </source>
</evidence>
<accession>A0AAV0NIS2</accession>
<dbReference type="PANTHER" id="PTHR31639">
    <property type="entry name" value="F-BOX PROTEIN-LIKE"/>
    <property type="match status" value="1"/>
</dbReference>
<dbReference type="InterPro" id="IPR032675">
    <property type="entry name" value="LRR_dom_sf"/>
</dbReference>
<dbReference type="InterPro" id="IPR055411">
    <property type="entry name" value="LRR_FXL15/At3g58940/PEG3-like"/>
</dbReference>
<evidence type="ECO:0000259" key="1">
    <source>
        <dbReference type="Pfam" id="PF00646"/>
    </source>
</evidence>
<organism evidence="3 4">
    <name type="scientific">Linum tenue</name>
    <dbReference type="NCBI Taxonomy" id="586396"/>
    <lineage>
        <taxon>Eukaryota</taxon>
        <taxon>Viridiplantae</taxon>
        <taxon>Streptophyta</taxon>
        <taxon>Embryophyta</taxon>
        <taxon>Tracheophyta</taxon>
        <taxon>Spermatophyta</taxon>
        <taxon>Magnoliopsida</taxon>
        <taxon>eudicotyledons</taxon>
        <taxon>Gunneridae</taxon>
        <taxon>Pentapetalae</taxon>
        <taxon>rosids</taxon>
        <taxon>fabids</taxon>
        <taxon>Malpighiales</taxon>
        <taxon>Linaceae</taxon>
        <taxon>Linum</taxon>
    </lineage>
</organism>
<dbReference type="InterPro" id="IPR053781">
    <property type="entry name" value="F-box_AtFBL13-like"/>
</dbReference>
<dbReference type="AlphaFoldDB" id="A0AAV0NIS2"/>
<sequence length="488" mass="55651">MLKGLCALGFPVPDTGRTRFLVLDYCAVISMEKKKKLRRSKVDRISKLPAHLIQLILTPLPIKEAGRTSILSREWRHHWRSITCLVFDDEFFDSPDYNSDEEISANKLMSNVQETLQAHDGPITEFVLSNPELVTTVKIGPLISHLSGKGISDLSLLYRKYCDPQQFEHEIDSSLFHAIQLDRLSLEGCLFKVPSWFMGFARLTALQLEHVGLPDDFFHSFLLKCPLLEDLSVFYFEGPSNLELVAPPCLKVFTLMAFCLRNISFKYAPLLSVVAVHAHHFEGDRPATDMASAFASLPALEQLYISSESLNLMAADPIPYRLPTALHCLKVLDIRKCNEDDSSCQEDDSFLEQEVLLCLIRSSPNLYKLTIQMQPRGYLHFTRRDLKLSDYEPDTDLEAKDGCCQRLEEVEIMLGGGSQVELDLLRFVLANGPLLRRIVIEPVKEMSWEGCLEFLEEIRQYECASRKAEIIYVNKSKRIVFRTRLANL</sequence>
<dbReference type="Pfam" id="PF00646">
    <property type="entry name" value="F-box"/>
    <property type="match status" value="1"/>
</dbReference>
<dbReference type="Proteomes" id="UP001154282">
    <property type="component" value="Unassembled WGS sequence"/>
</dbReference>
<dbReference type="CDD" id="cd22160">
    <property type="entry name" value="F-box_AtFBL13-like"/>
    <property type="match status" value="1"/>
</dbReference>
<protein>
    <recommendedName>
        <fullName evidence="5">F-box domain-containing protein</fullName>
    </recommendedName>
</protein>
<reference evidence="3" key="1">
    <citation type="submission" date="2022-08" db="EMBL/GenBank/DDBJ databases">
        <authorList>
            <person name="Gutierrez-Valencia J."/>
        </authorList>
    </citation>
    <scope>NUCLEOTIDE SEQUENCE</scope>
</reference>
<dbReference type="InterPro" id="IPR001810">
    <property type="entry name" value="F-box_dom"/>
</dbReference>
<dbReference type="PANTHER" id="PTHR31639:SF312">
    <property type="entry name" value="CYCLIN-LIKE F-BOX"/>
    <property type="match status" value="1"/>
</dbReference>
<gene>
    <name evidence="3" type="ORF">LITE_LOCUS33521</name>
</gene>
<evidence type="ECO:0008006" key="5">
    <source>
        <dbReference type="Google" id="ProtNLM"/>
    </source>
</evidence>
<dbReference type="SUPFAM" id="SSF81383">
    <property type="entry name" value="F-box domain"/>
    <property type="match status" value="1"/>
</dbReference>
<evidence type="ECO:0000313" key="4">
    <source>
        <dbReference type="Proteomes" id="UP001154282"/>
    </source>
</evidence>
<dbReference type="Pfam" id="PF24758">
    <property type="entry name" value="LRR_At5g56370"/>
    <property type="match status" value="1"/>
</dbReference>
<evidence type="ECO:0000313" key="3">
    <source>
        <dbReference type="EMBL" id="CAI0458405.1"/>
    </source>
</evidence>
<dbReference type="InterPro" id="IPR036047">
    <property type="entry name" value="F-box-like_dom_sf"/>
</dbReference>
<feature type="domain" description="F-box/LRR-repeat protein 15/At3g58940/PEG3-like LRR" evidence="2">
    <location>
        <begin position="143"/>
        <end position="371"/>
    </location>
</feature>
<name>A0AAV0NIS2_9ROSI</name>
<dbReference type="Gene3D" id="3.80.10.10">
    <property type="entry name" value="Ribonuclease Inhibitor"/>
    <property type="match status" value="1"/>
</dbReference>
<dbReference type="EMBL" id="CAMGYJ010000008">
    <property type="protein sequence ID" value="CAI0458405.1"/>
    <property type="molecule type" value="Genomic_DNA"/>
</dbReference>
<proteinExistence type="predicted"/>
<comment type="caution">
    <text evidence="3">The sequence shown here is derived from an EMBL/GenBank/DDBJ whole genome shotgun (WGS) entry which is preliminary data.</text>
</comment>
<keyword evidence="4" id="KW-1185">Reference proteome</keyword>
<feature type="domain" description="F-box" evidence="1">
    <location>
        <begin position="45"/>
        <end position="82"/>
    </location>
</feature>